<dbReference type="PROSITE" id="PS51996">
    <property type="entry name" value="TR_MART"/>
    <property type="match status" value="1"/>
</dbReference>
<dbReference type="Pfam" id="PF03496">
    <property type="entry name" value="ADPrib_exo_Tox"/>
    <property type="match status" value="1"/>
</dbReference>
<dbReference type="EMBL" id="NUWJ01000145">
    <property type="protein sequence ID" value="PFK16368.1"/>
    <property type="molecule type" value="Genomic_DNA"/>
</dbReference>
<evidence type="ECO:0000259" key="2">
    <source>
        <dbReference type="Pfam" id="PF03496"/>
    </source>
</evidence>
<reference evidence="3 4" key="1">
    <citation type="submission" date="2017-09" db="EMBL/GenBank/DDBJ databases">
        <title>Large-scale bioinformatics analysis of Bacillus genomes uncovers conserved roles of natural products in bacterial physiology.</title>
        <authorList>
            <consortium name="Agbiome Team Llc"/>
            <person name="Bleich R.M."/>
            <person name="Grubbs K.J."/>
            <person name="Santa Maria K.C."/>
            <person name="Allen S.E."/>
            <person name="Farag S."/>
            <person name="Shank E.A."/>
            <person name="Bowers A."/>
        </authorList>
    </citation>
    <scope>NUCLEOTIDE SEQUENCE [LARGE SCALE GENOMIC DNA]</scope>
    <source>
        <strain evidence="3 4">AFS083741</strain>
    </source>
</reference>
<dbReference type="InterPro" id="IPR003540">
    <property type="entry name" value="ADP-ribosyltransferase"/>
</dbReference>
<feature type="signal peptide" evidence="1">
    <location>
        <begin position="1"/>
        <end position="30"/>
    </location>
</feature>
<comment type="caution">
    <text evidence="3">The sequence shown here is derived from an EMBL/GenBank/DDBJ whole genome shotgun (WGS) entry which is preliminary data.</text>
</comment>
<protein>
    <submittedName>
        <fullName evidence="3">ADP ribosyltransferase</fullName>
    </submittedName>
</protein>
<name>A0A9X6ZYU2_BACCE</name>
<dbReference type="Gene3D" id="3.90.176.10">
    <property type="entry name" value="Toxin ADP-ribosyltransferase, Chain A, domain 1"/>
    <property type="match status" value="1"/>
</dbReference>
<sequence length="284" mass="32524">MVLKNKRMRNICSVCICMMSLLAIPIHTSADTVTSKQQCHSTNPLDFHSMCKSEAAEWGNKLFNLWNKLTPQVEKDAIRGYTAMDYSWINGYLRSDYYDVLDQEKIEKSIKQIDRAFSRVRLHDDIIVYRRVSESAFGLPKNSLVTYAVTENDPVNNTSKIDMESLEFFKNRFQGKYKKDPAYISTSIVKDAAEGFSEAPILMKIHVPKGVPAIYVDPLSNVPGEMELLLPRNRAYKVTNISPVIEKDKEYIMVNVEILDISSNYRNKRATDIIYEDSLPSLSK</sequence>
<accession>A0A9X6ZYU2</accession>
<keyword evidence="1" id="KW-0732">Signal</keyword>
<dbReference type="AlphaFoldDB" id="A0A9X6ZYU2"/>
<dbReference type="GO" id="GO:0005576">
    <property type="term" value="C:extracellular region"/>
    <property type="evidence" value="ECO:0007669"/>
    <property type="project" value="InterPro"/>
</dbReference>
<evidence type="ECO:0000313" key="4">
    <source>
        <dbReference type="Proteomes" id="UP000224413"/>
    </source>
</evidence>
<proteinExistence type="predicted"/>
<gene>
    <name evidence="3" type="ORF">COI98_16880</name>
</gene>
<dbReference type="SUPFAM" id="SSF56399">
    <property type="entry name" value="ADP-ribosylation"/>
    <property type="match status" value="1"/>
</dbReference>
<dbReference type="RefSeq" id="WP_098583687.1">
    <property type="nucleotide sequence ID" value="NZ_NUWJ01000145.1"/>
</dbReference>
<organism evidence="3 4">
    <name type="scientific">Bacillus cereus</name>
    <dbReference type="NCBI Taxonomy" id="1396"/>
    <lineage>
        <taxon>Bacteria</taxon>
        <taxon>Bacillati</taxon>
        <taxon>Bacillota</taxon>
        <taxon>Bacilli</taxon>
        <taxon>Bacillales</taxon>
        <taxon>Bacillaceae</taxon>
        <taxon>Bacillus</taxon>
        <taxon>Bacillus cereus group</taxon>
    </lineage>
</organism>
<evidence type="ECO:0000256" key="1">
    <source>
        <dbReference type="SAM" id="SignalP"/>
    </source>
</evidence>
<dbReference type="Proteomes" id="UP000224413">
    <property type="component" value="Unassembled WGS sequence"/>
</dbReference>
<evidence type="ECO:0000313" key="3">
    <source>
        <dbReference type="EMBL" id="PFK16368.1"/>
    </source>
</evidence>
<feature type="domain" description="ADP ribosyltransferase" evidence="2">
    <location>
        <begin position="56"/>
        <end position="258"/>
    </location>
</feature>
<feature type="chain" id="PRO_5040971580" evidence="1">
    <location>
        <begin position="31"/>
        <end position="284"/>
    </location>
</feature>